<accession>A0A1J5QYY6</accession>
<reference evidence="2" key="1">
    <citation type="submission" date="2016-10" db="EMBL/GenBank/DDBJ databases">
        <title>Sequence of Gallionella enrichment culture.</title>
        <authorList>
            <person name="Poehlein A."/>
            <person name="Muehling M."/>
            <person name="Daniel R."/>
        </authorList>
    </citation>
    <scope>NUCLEOTIDE SEQUENCE</scope>
</reference>
<name>A0A1J5QYY6_9ZZZZ</name>
<sequence length="170" mass="18199">MTTPRTSSTRQAITDRLRTWAAGSHPLTAAVELLIRAFDGRFADAGQPWIRIEDNGWVWLDDKILHANLGRLSGGERRVLDLVCALVDPDRAVHLADAITGIDRTHLDLVLAALAHAAGSHEHADVFVDAPTGAAHLRVLGSAHPWPEVAGASSHGAPAGPSQTVRLREL</sequence>
<proteinExistence type="predicted"/>
<feature type="compositionally biased region" description="Low complexity" evidence="1">
    <location>
        <begin position="150"/>
        <end position="162"/>
    </location>
</feature>
<dbReference type="EMBL" id="MLJW01000352">
    <property type="protein sequence ID" value="OIQ88918.1"/>
    <property type="molecule type" value="Genomic_DNA"/>
</dbReference>
<protein>
    <submittedName>
        <fullName evidence="2">Uncharacterized protein</fullName>
    </submittedName>
</protein>
<dbReference type="AlphaFoldDB" id="A0A1J5QYY6"/>
<evidence type="ECO:0000313" key="2">
    <source>
        <dbReference type="EMBL" id="OIQ88918.1"/>
    </source>
</evidence>
<organism evidence="2">
    <name type="scientific">mine drainage metagenome</name>
    <dbReference type="NCBI Taxonomy" id="410659"/>
    <lineage>
        <taxon>unclassified sequences</taxon>
        <taxon>metagenomes</taxon>
        <taxon>ecological metagenomes</taxon>
    </lineage>
</organism>
<evidence type="ECO:0000256" key="1">
    <source>
        <dbReference type="SAM" id="MobiDB-lite"/>
    </source>
</evidence>
<comment type="caution">
    <text evidence="2">The sequence shown here is derived from an EMBL/GenBank/DDBJ whole genome shotgun (WGS) entry which is preliminary data.</text>
</comment>
<gene>
    <name evidence="2" type="ORF">GALL_291960</name>
</gene>
<feature type="region of interest" description="Disordered" evidence="1">
    <location>
        <begin position="150"/>
        <end position="170"/>
    </location>
</feature>